<dbReference type="VEuPathDB" id="FungiDB:PHYBLDRAFT_168966"/>
<gene>
    <name evidence="1" type="ORF">PHYBLDRAFT_168966</name>
</gene>
<keyword evidence="2" id="KW-1185">Reference proteome</keyword>
<evidence type="ECO:0000313" key="2">
    <source>
        <dbReference type="Proteomes" id="UP000077315"/>
    </source>
</evidence>
<dbReference type="GeneID" id="28996885"/>
<proteinExistence type="predicted"/>
<dbReference type="InParanoid" id="A0A162U6E1"/>
<name>A0A162U6E1_PHYB8</name>
<dbReference type="AlphaFoldDB" id="A0A162U6E1"/>
<dbReference type="Proteomes" id="UP000077315">
    <property type="component" value="Unassembled WGS sequence"/>
</dbReference>
<evidence type="ECO:0000313" key="1">
    <source>
        <dbReference type="EMBL" id="OAD72703.1"/>
    </source>
</evidence>
<reference evidence="2" key="1">
    <citation type="submission" date="2015-06" db="EMBL/GenBank/DDBJ databases">
        <title>Expansion of signal transduction pathways in fungi by whole-genome duplication.</title>
        <authorList>
            <consortium name="DOE Joint Genome Institute"/>
            <person name="Corrochano L.M."/>
            <person name="Kuo A."/>
            <person name="Marcet-Houben M."/>
            <person name="Polaino S."/>
            <person name="Salamov A."/>
            <person name="Villalobos J.M."/>
            <person name="Alvarez M.I."/>
            <person name="Avalos J."/>
            <person name="Benito E.P."/>
            <person name="Benoit I."/>
            <person name="Burger G."/>
            <person name="Camino L.P."/>
            <person name="Canovas D."/>
            <person name="Cerda-Olmedo E."/>
            <person name="Cheng J.-F."/>
            <person name="Dominguez A."/>
            <person name="Elias M."/>
            <person name="Eslava A.P."/>
            <person name="Glaser F."/>
            <person name="Grimwood J."/>
            <person name="Gutierrez G."/>
            <person name="Heitman J."/>
            <person name="Henrissat B."/>
            <person name="Iturriaga E.A."/>
            <person name="Lang B.F."/>
            <person name="Lavin J.L."/>
            <person name="Lee S."/>
            <person name="Li W."/>
            <person name="Lindquist E."/>
            <person name="Lopez-Garcia S."/>
            <person name="Luque E.M."/>
            <person name="Marcos A.T."/>
            <person name="Martin J."/>
            <person name="McCluskey K."/>
            <person name="Medina H.R."/>
            <person name="Miralles-Duran A."/>
            <person name="Miyazaki A."/>
            <person name="Munoz-Torres E."/>
            <person name="Oguiza J.A."/>
            <person name="Ohm R."/>
            <person name="Olmedo M."/>
            <person name="Orejas M."/>
            <person name="Ortiz-Castellanos L."/>
            <person name="Pisabarro A.G."/>
            <person name="Rodriguez-Romero J."/>
            <person name="Ruiz-Herrera J."/>
            <person name="Ruiz-Vazquez R."/>
            <person name="Sanz C."/>
            <person name="Schackwitz W."/>
            <person name="Schmutz J."/>
            <person name="Shahriari M."/>
            <person name="Shelest E."/>
            <person name="Silva-Franco F."/>
            <person name="Soanes D."/>
            <person name="Syed K."/>
            <person name="Tagua V.G."/>
            <person name="Talbot N.J."/>
            <person name="Thon M."/>
            <person name="De vries R.P."/>
            <person name="Wiebenga A."/>
            <person name="Yadav J.S."/>
            <person name="Braun E.L."/>
            <person name="Baker S."/>
            <person name="Garre V."/>
            <person name="Horwitz B."/>
            <person name="Torres-Martinez S."/>
            <person name="Idnurm A."/>
            <person name="Herrera-Estrella A."/>
            <person name="Gabaldon T."/>
            <person name="Grigoriev I.V."/>
        </authorList>
    </citation>
    <scope>NUCLEOTIDE SEQUENCE [LARGE SCALE GENOMIC DNA]</scope>
    <source>
        <strain evidence="2">NRRL 1555(-)</strain>
    </source>
</reference>
<organism evidence="1 2">
    <name type="scientific">Phycomyces blakesleeanus (strain ATCC 8743b / DSM 1359 / FGSC 10004 / NBRC 33097 / NRRL 1555)</name>
    <dbReference type="NCBI Taxonomy" id="763407"/>
    <lineage>
        <taxon>Eukaryota</taxon>
        <taxon>Fungi</taxon>
        <taxon>Fungi incertae sedis</taxon>
        <taxon>Mucoromycota</taxon>
        <taxon>Mucoromycotina</taxon>
        <taxon>Mucoromycetes</taxon>
        <taxon>Mucorales</taxon>
        <taxon>Phycomycetaceae</taxon>
        <taxon>Phycomyces</taxon>
    </lineage>
</organism>
<protein>
    <submittedName>
        <fullName evidence="1">Uncharacterized protein</fullName>
    </submittedName>
</protein>
<accession>A0A162U6E1</accession>
<sequence>MFANQDGYCEKNASEIKRVIVSMAIESSLLHSHFYKYSHSHSHLHPNKMPKVNLTLAPHPSKEHADLIARLDVMQQSLKDMDFKIGCVVKGNADALEVLDTLIGTSDNALEIAPASAPTSAPTATSSDINQEVYNRLFVSKALSTLSAANDSKSSWNAEIHFNRSPNKELTLALMAYLKSKFAADGLRPSKIHGSIYTNFCGRRSAEQKLPSALDAGRSRSRRASRATTNFDCHELAYSICKVDIDILMEKNCEGLINKTAMSESESEDEIPEVSDNHYNQFLGHVDKAMLRCLSLNVRQIVKKTFGRDTDLAVPSQLKRSLPQWAFRDEL</sequence>
<dbReference type="RefSeq" id="XP_018290743.1">
    <property type="nucleotide sequence ID" value="XM_018435979.1"/>
</dbReference>
<dbReference type="EMBL" id="KV440982">
    <property type="protein sequence ID" value="OAD72703.1"/>
    <property type="molecule type" value="Genomic_DNA"/>
</dbReference>